<dbReference type="Pfam" id="PF10117">
    <property type="entry name" value="McrBC"/>
    <property type="match status" value="1"/>
</dbReference>
<dbReference type="GeneID" id="84803872"/>
<proteinExistence type="predicted"/>
<dbReference type="AlphaFoldDB" id="A0A7U6L9G1"/>
<dbReference type="Proteomes" id="UP000321943">
    <property type="component" value="Chromosome"/>
</dbReference>
<dbReference type="EMBL" id="AP019829">
    <property type="protein sequence ID" value="BBM42267.1"/>
    <property type="molecule type" value="Genomic_DNA"/>
</dbReference>
<name>A0A7U6L9G1_9FUSO</name>
<dbReference type="PANTHER" id="PTHR38733">
    <property type="entry name" value="PROTEIN MCRC"/>
    <property type="match status" value="1"/>
</dbReference>
<organism evidence="1 2">
    <name type="scientific">Leptotrichia wadei</name>
    <dbReference type="NCBI Taxonomy" id="157687"/>
    <lineage>
        <taxon>Bacteria</taxon>
        <taxon>Fusobacteriati</taxon>
        <taxon>Fusobacteriota</taxon>
        <taxon>Fusobacteriia</taxon>
        <taxon>Fusobacteriales</taxon>
        <taxon>Leptotrichiaceae</taxon>
        <taxon>Leptotrichia</taxon>
    </lineage>
</organism>
<dbReference type="RefSeq" id="WP_018498851.1">
    <property type="nucleotide sequence ID" value="NZ_AP019829.2"/>
</dbReference>
<dbReference type="InterPro" id="IPR019292">
    <property type="entry name" value="McrC"/>
</dbReference>
<dbReference type="REBASE" id="368852">
    <property type="entry name" value="Lwa16777McrBCP"/>
</dbReference>
<dbReference type="PANTHER" id="PTHR38733:SF1">
    <property type="entry name" value="TYPE IV METHYL-DIRECTED RESTRICTION ENZYME ECOKMCRBC"/>
    <property type="match status" value="1"/>
</dbReference>
<dbReference type="KEGG" id="lwd:JCM16777_0516"/>
<protein>
    <submittedName>
        <fullName evidence="1">McrBC 5-methylcytosine restriction system component</fullName>
    </submittedName>
</protein>
<accession>A0A7U6L9G1</accession>
<gene>
    <name evidence="1" type="ORF">JCM16777_0516</name>
</gene>
<reference evidence="1 2" key="1">
    <citation type="submission" date="2019-07" db="EMBL/GenBank/DDBJ databases">
        <title>Complete Genome Sequence of Leptotrichia wadei Strain JCM16777.</title>
        <authorList>
            <person name="Watanabe S."/>
            <person name="Cui L."/>
        </authorList>
    </citation>
    <scope>NUCLEOTIDE SEQUENCE [LARGE SCALE GENOMIC DNA]</scope>
    <source>
        <strain evidence="1 2">JCM16777</strain>
    </source>
</reference>
<sequence length="438" mass="52210">MMEKMILTDNADITEFRKNEIIEELLNITLSQLNEDNFIIFPPILKESEDLEESNFIFESKNKKVYTRNIVGVIGKGHDEVKIKTRFFNNSESQSDYFLKYMFQKVLNYNVIKNETKSDNLGMYYDLLIYLFPFYLKRAMKKGLYKEYKTKEYNNLNVRGAINIIKNINKNIPFNGKISYTTREFSFDNRVTQIIRHTLEKIKQNYNFDFFNDMFLKEDIQILVQNTKSYKNSDLVKILKDNILNPVRHSYYEEYYDLQKLCIQILKNEKIDFGNNDNKIHGIIIDVAWLWEEYLNTMLINKKFIHPKNKKSEKGISLFSNRQRMVYPDFYNLDEKIILDAKYKKLGKNKKEIYREDLYQLISYLHIIEGKKSGVIYPDIDKSESNEIGQLNGCGGEIFKISFKIPQEISNYKEFVVEIKKSEKIFLNKIDCIKKIIK</sequence>
<evidence type="ECO:0000313" key="2">
    <source>
        <dbReference type="Proteomes" id="UP000321943"/>
    </source>
</evidence>
<evidence type="ECO:0000313" key="1">
    <source>
        <dbReference type="EMBL" id="BBM42267.1"/>
    </source>
</evidence>